<dbReference type="FunFam" id="1.20.1560.10:FF:000055">
    <property type="entry name" value="ABC multidrug transporter (Eurofung)"/>
    <property type="match status" value="1"/>
</dbReference>
<dbReference type="OrthoDB" id="6500128at2759"/>
<dbReference type="Pfam" id="PF24357">
    <property type="entry name" value="TMD0_ABC"/>
    <property type="match status" value="1"/>
</dbReference>
<protein>
    <submittedName>
        <fullName evidence="15">Uncharacterized protein</fullName>
    </submittedName>
</protein>
<feature type="transmembrane region" description="Helical" evidence="12">
    <location>
        <begin position="1019"/>
        <end position="1040"/>
    </location>
</feature>
<dbReference type="InterPro" id="IPR044746">
    <property type="entry name" value="ABCC_6TM_D1"/>
</dbReference>
<evidence type="ECO:0000256" key="3">
    <source>
        <dbReference type="ARBA" id="ARBA00022448"/>
    </source>
</evidence>
<evidence type="ECO:0000256" key="2">
    <source>
        <dbReference type="ARBA" id="ARBA00009726"/>
    </source>
</evidence>
<evidence type="ECO:0000256" key="11">
    <source>
        <dbReference type="SAM" id="MobiDB-lite"/>
    </source>
</evidence>
<feature type="transmembrane region" description="Helical" evidence="12">
    <location>
        <begin position="1171"/>
        <end position="1192"/>
    </location>
</feature>
<feature type="domain" description="ABC transmembrane type-1" evidence="14">
    <location>
        <begin position="948"/>
        <end position="1228"/>
    </location>
</feature>
<keyword evidence="8 12" id="KW-1133">Transmembrane helix</keyword>
<feature type="transmembrane region" description="Helical" evidence="12">
    <location>
        <begin position="148"/>
        <end position="168"/>
    </location>
</feature>
<feature type="transmembrane region" description="Helical" evidence="12">
    <location>
        <begin position="590"/>
        <end position="610"/>
    </location>
</feature>
<feature type="transmembrane region" description="Helical" evidence="12">
    <location>
        <begin position="947"/>
        <end position="968"/>
    </location>
</feature>
<evidence type="ECO:0000259" key="13">
    <source>
        <dbReference type="PROSITE" id="PS50893"/>
    </source>
</evidence>
<dbReference type="SMART" id="SM00382">
    <property type="entry name" value="AAA"/>
    <property type="match status" value="2"/>
</dbReference>
<dbReference type="Proteomes" id="UP000566819">
    <property type="component" value="Unassembled WGS sequence"/>
</dbReference>
<dbReference type="InterPro" id="IPR017871">
    <property type="entry name" value="ABC_transporter-like_CS"/>
</dbReference>
<evidence type="ECO:0000256" key="9">
    <source>
        <dbReference type="ARBA" id="ARBA00023136"/>
    </source>
</evidence>
<gene>
    <name evidence="15" type="ORF">G7Y89_g14101</name>
</gene>
<dbReference type="Pfam" id="PF00664">
    <property type="entry name" value="ABC_membrane"/>
    <property type="match status" value="2"/>
</dbReference>
<dbReference type="CDD" id="cd03244">
    <property type="entry name" value="ABCC_MRP_domain2"/>
    <property type="match status" value="1"/>
</dbReference>
<dbReference type="PANTHER" id="PTHR24223">
    <property type="entry name" value="ATP-BINDING CASSETTE SUB-FAMILY C"/>
    <property type="match status" value="1"/>
</dbReference>
<feature type="transmembrane region" description="Helical" evidence="12">
    <location>
        <begin position="988"/>
        <end position="1007"/>
    </location>
</feature>
<evidence type="ECO:0000256" key="8">
    <source>
        <dbReference type="ARBA" id="ARBA00022989"/>
    </source>
</evidence>
<dbReference type="GO" id="GO:0005524">
    <property type="term" value="F:ATP binding"/>
    <property type="evidence" value="ECO:0007669"/>
    <property type="project" value="UniProtKB-KW"/>
</dbReference>
<organism evidence="15 16">
    <name type="scientific">Cudoniella acicularis</name>
    <dbReference type="NCBI Taxonomy" id="354080"/>
    <lineage>
        <taxon>Eukaryota</taxon>
        <taxon>Fungi</taxon>
        <taxon>Dikarya</taxon>
        <taxon>Ascomycota</taxon>
        <taxon>Pezizomycotina</taxon>
        <taxon>Leotiomycetes</taxon>
        <taxon>Helotiales</taxon>
        <taxon>Tricladiaceae</taxon>
        <taxon>Cudoniella</taxon>
    </lineage>
</organism>
<reference evidence="15 16" key="1">
    <citation type="submission" date="2020-03" db="EMBL/GenBank/DDBJ databases">
        <title>Draft Genome Sequence of Cudoniella acicularis.</title>
        <authorList>
            <person name="Buettner E."/>
            <person name="Kellner H."/>
        </authorList>
    </citation>
    <scope>NUCLEOTIDE SEQUENCE [LARGE SCALE GENOMIC DNA]</scope>
    <source>
        <strain evidence="15 16">DSM 108380</strain>
    </source>
</reference>
<feature type="compositionally biased region" description="Polar residues" evidence="11">
    <location>
        <begin position="628"/>
        <end position="642"/>
    </location>
</feature>
<dbReference type="InterPro" id="IPR011527">
    <property type="entry name" value="ABC1_TM_dom"/>
</dbReference>
<comment type="similarity">
    <text evidence="2">Belongs to the ABC transporter superfamily. ABCC family. Conjugate transporter (TC 3.A.1.208) subfamily.</text>
</comment>
<dbReference type="FunFam" id="1.20.1560.10:FF:000066">
    <property type="entry name" value="ABC multidrug transporter (Eurofung)"/>
    <property type="match status" value="1"/>
</dbReference>
<dbReference type="EMBL" id="JAAMPI010001780">
    <property type="protein sequence ID" value="KAF4624072.1"/>
    <property type="molecule type" value="Genomic_DNA"/>
</dbReference>
<evidence type="ECO:0000313" key="16">
    <source>
        <dbReference type="Proteomes" id="UP000566819"/>
    </source>
</evidence>
<dbReference type="Gene3D" id="3.40.50.300">
    <property type="entry name" value="P-loop containing nucleotide triphosphate hydrolases"/>
    <property type="match status" value="2"/>
</dbReference>
<sequence>MNPMKFKTTVELTYTVTITFTLTTTVPSTDTSTGNQIWGLMTNTTLCDDGSFGPTVVGCRGDFDFTLLFEQSFLSIAPSSLFVLLCAMRLSVLLLLPVSKKSKKRRKVAGSHFQISKLAAIACYGAVQCALVVLWAKPGAYGYGTRTSLAAAILSFVDVFPLAILSWFEHTYSTRPSALINVYLLLSILFDAVQTRSLWLKNAGTAIPALYTTSLVLKASILGLESAEKDRYLLPEPGKDRSPEETSGIFSQSVLLWLRRILAEGRRRIISPKDLYALEPELETKRLSEAFWQTWSSKSRSASPQTIFLVLLRTLRWPLFAPVIPRLAQAAFTICQPLLLREFLRYLQGEGNFVNGTGYGFIGAYGLVYFGIAISTCFYWRLTYKCLVEMRGCLVAAIYRKTTDIDVARYDMTAPVSLMSADIERILQGCKDFHEIWANAVQVAIAVWLLYRELGVACVAPAIVAIQSSIGSVLMSSYADKSQVKWMEATQERVGATVKVITSMKGVRLLGLSDGIHAMLEGLRMAELHAAKYFRYIEVLTATVSFAPLLLSPVFTFMVFVIQARSTGANLSATTIFTSLSLLQLMTQPLVWLFQAIPLFFASLGCLSRIGRYLQAQPRTECRLLSLERSSQGPASTSVSSTDEVKAEPRNIGGNTISIRNGEFGWSNESPVLREVDVDIPASKLTMIVGPVASGKSTLVKAIIGELPHSKGQLHVNAIRSSIAYCAENPFLINASLQQNIVGFSDFDRSWYDVVIGAVDLQKDISSLSEGSQTRIGSKGVSLSGGQRQRVAIARAIYARISLVVFDDVLSGLDVATKEHVFENVFGPRGLLRNTGTTVVLATHDVHLLPKADHVITLGKDGRVADSGTFELLNGASDYIKSLAIHERQIPIADGDKTRAQETSDVVAELSLEEETAGSETPEDLTRRLGDPSIYKYLFARIGLCRMLLFAVFQCGWAVFSTIGPVWLQFWASADVSKSGESQNGYYLGVYAAFQFLALVFLALFAGHTLTAMAVRAGASLHGVLLATVMAAPISFFSTVDMGITTNRFSQDLLLVDGELPMALLETVSAGLVALAQLILIAIAAPYIAIAYPFLISLLYSVQSFYLRTSRQLRLLDLEAKSPLYTHFLETVNGLATIRSFGWARASNELNHQLVDASQKPLYLLYMVQRWLQLVLELLIAATAVILIAVAVKLRSTSTGFIGVALVNLMSISQELKMIFINWTTLETSLGAVARIKTFQESTLSENQPGETSSPPSAWPQNGSVQFDSVSARYDEKTPTLKNVSMTIPGGQKIAICGRSGSGKSSLLLALSRIVDLTSGSITIDGVNLATVPRSVVRSALNFIPQEPYFFHRGVSRSLDPTGAASAGAMRSALEQVRLWDAVDAAGGLDAELNDETLSQGQKQLFALARAMLKPGRIVVLDEATSNVDKHSANVMQQIIRECFHGRTIIAVAHQLNTIIDFDQVVVMDAGEVVESGTPTDLLARDSAFKRMCDMQGVGVHDVA</sequence>
<feature type="transmembrane region" description="Helical" evidence="12">
    <location>
        <begin position="359"/>
        <end position="382"/>
    </location>
</feature>
<dbReference type="CDD" id="cd03250">
    <property type="entry name" value="ABCC_MRP_domain1"/>
    <property type="match status" value="1"/>
</dbReference>
<keyword evidence="9 12" id="KW-0472">Membrane</keyword>
<dbReference type="InterPro" id="IPR003593">
    <property type="entry name" value="AAA+_ATPase"/>
</dbReference>
<dbReference type="Gene3D" id="1.20.1560.10">
    <property type="entry name" value="ABC transporter type 1, transmembrane domain"/>
    <property type="match status" value="2"/>
</dbReference>
<dbReference type="PROSITE" id="PS00211">
    <property type="entry name" value="ABC_TRANSPORTER_1"/>
    <property type="match status" value="2"/>
</dbReference>
<name>A0A8H4VVT6_9HELO</name>
<keyword evidence="10" id="KW-0325">Glycoprotein</keyword>
<feature type="domain" description="ABC transporter" evidence="13">
    <location>
        <begin position="1265"/>
        <end position="1495"/>
    </location>
</feature>
<keyword evidence="6" id="KW-0547">Nucleotide-binding</keyword>
<dbReference type="SUPFAM" id="SSF90123">
    <property type="entry name" value="ABC transporter transmembrane region"/>
    <property type="match status" value="2"/>
</dbReference>
<dbReference type="PROSITE" id="PS50893">
    <property type="entry name" value="ABC_TRANSPORTER_2"/>
    <property type="match status" value="2"/>
</dbReference>
<dbReference type="GO" id="GO:0140359">
    <property type="term" value="F:ABC-type transporter activity"/>
    <property type="evidence" value="ECO:0007669"/>
    <property type="project" value="InterPro"/>
</dbReference>
<evidence type="ECO:0000256" key="5">
    <source>
        <dbReference type="ARBA" id="ARBA00022692"/>
    </source>
</evidence>
<dbReference type="InterPro" id="IPR027417">
    <property type="entry name" value="P-loop_NTPase"/>
</dbReference>
<dbReference type="CDD" id="cd18579">
    <property type="entry name" value="ABC_6TM_ABCC_D1"/>
    <property type="match status" value="1"/>
</dbReference>
<keyword evidence="4" id="KW-1003">Cell membrane</keyword>
<keyword evidence="16" id="KW-1185">Reference proteome</keyword>
<dbReference type="FunFam" id="3.40.50.300:FF:001854">
    <property type="entry name" value="ABC multidrug transporter (Eurofung)"/>
    <property type="match status" value="1"/>
</dbReference>
<evidence type="ECO:0000256" key="12">
    <source>
        <dbReference type="SAM" id="Phobius"/>
    </source>
</evidence>
<dbReference type="InterPro" id="IPR044726">
    <property type="entry name" value="ABCC_6TM_D2"/>
</dbReference>
<feature type="region of interest" description="Disordered" evidence="11">
    <location>
        <begin position="628"/>
        <end position="652"/>
    </location>
</feature>
<keyword evidence="7" id="KW-0067">ATP-binding</keyword>
<dbReference type="PROSITE" id="PS50929">
    <property type="entry name" value="ABC_TM1F"/>
    <property type="match status" value="2"/>
</dbReference>
<evidence type="ECO:0000256" key="4">
    <source>
        <dbReference type="ARBA" id="ARBA00022475"/>
    </source>
</evidence>
<feature type="domain" description="ABC transporter" evidence="13">
    <location>
        <begin position="657"/>
        <end position="885"/>
    </location>
</feature>
<dbReference type="FunFam" id="3.40.50.300:FF:000838">
    <property type="entry name" value="ABC multidrug transporter (Eurofung)"/>
    <property type="match status" value="1"/>
</dbReference>
<comment type="caution">
    <text evidence="15">The sequence shown here is derived from an EMBL/GenBank/DDBJ whole genome shotgun (WGS) entry which is preliminary data.</text>
</comment>
<feature type="domain" description="ABC transmembrane type-1" evidence="14">
    <location>
        <begin position="327"/>
        <end position="602"/>
    </location>
</feature>
<dbReference type="GO" id="GO:0016887">
    <property type="term" value="F:ATP hydrolysis activity"/>
    <property type="evidence" value="ECO:0007669"/>
    <property type="project" value="InterPro"/>
</dbReference>
<evidence type="ECO:0000256" key="7">
    <source>
        <dbReference type="ARBA" id="ARBA00022840"/>
    </source>
</evidence>
<dbReference type="InterPro" id="IPR050173">
    <property type="entry name" value="ABC_transporter_C-like"/>
</dbReference>
<accession>A0A8H4VVT6</accession>
<dbReference type="CDD" id="cd18580">
    <property type="entry name" value="ABC_6TM_ABCC_D2"/>
    <property type="match status" value="1"/>
</dbReference>
<keyword evidence="5 12" id="KW-0812">Transmembrane</keyword>
<dbReference type="InterPro" id="IPR056227">
    <property type="entry name" value="TMD0_ABC"/>
</dbReference>
<dbReference type="SUPFAM" id="SSF52540">
    <property type="entry name" value="P-loop containing nucleoside triphosphate hydrolases"/>
    <property type="match status" value="2"/>
</dbReference>
<feature type="region of interest" description="Disordered" evidence="11">
    <location>
        <begin position="1244"/>
        <end position="1263"/>
    </location>
</feature>
<feature type="transmembrane region" description="Helical" evidence="12">
    <location>
        <begin position="319"/>
        <end position="339"/>
    </location>
</feature>
<dbReference type="Pfam" id="PF00005">
    <property type="entry name" value="ABC_tran"/>
    <property type="match status" value="2"/>
</dbReference>
<evidence type="ECO:0000256" key="1">
    <source>
        <dbReference type="ARBA" id="ARBA00004651"/>
    </source>
</evidence>
<dbReference type="InterPro" id="IPR036640">
    <property type="entry name" value="ABC1_TM_sf"/>
</dbReference>
<evidence type="ECO:0000256" key="10">
    <source>
        <dbReference type="ARBA" id="ARBA00023180"/>
    </source>
</evidence>
<proteinExistence type="inferred from homology"/>
<comment type="subcellular location">
    <subcellularLocation>
        <location evidence="1">Cell membrane</location>
        <topology evidence="1">Multi-pass membrane protein</topology>
    </subcellularLocation>
</comment>
<evidence type="ECO:0000259" key="14">
    <source>
        <dbReference type="PROSITE" id="PS50929"/>
    </source>
</evidence>
<dbReference type="InterPro" id="IPR003439">
    <property type="entry name" value="ABC_transporter-like_ATP-bd"/>
</dbReference>
<dbReference type="PANTHER" id="PTHR24223:SF399">
    <property type="entry name" value="ABC TRANSPORTER ATNG"/>
    <property type="match status" value="1"/>
</dbReference>
<feature type="transmembrane region" description="Helical" evidence="12">
    <location>
        <begin position="1087"/>
        <end position="1106"/>
    </location>
</feature>
<keyword evidence="3" id="KW-0813">Transport</keyword>
<evidence type="ECO:0000313" key="15">
    <source>
        <dbReference type="EMBL" id="KAF4624072.1"/>
    </source>
</evidence>
<feature type="transmembrane region" description="Helical" evidence="12">
    <location>
        <begin position="539"/>
        <end position="562"/>
    </location>
</feature>
<dbReference type="GO" id="GO:0005886">
    <property type="term" value="C:plasma membrane"/>
    <property type="evidence" value="ECO:0007669"/>
    <property type="project" value="UniProtKB-SubCell"/>
</dbReference>
<feature type="transmembrane region" description="Helical" evidence="12">
    <location>
        <begin position="73"/>
        <end position="98"/>
    </location>
</feature>
<evidence type="ECO:0000256" key="6">
    <source>
        <dbReference type="ARBA" id="ARBA00022741"/>
    </source>
</evidence>
<feature type="transmembrane region" description="Helical" evidence="12">
    <location>
        <begin position="118"/>
        <end position="136"/>
    </location>
</feature>